<dbReference type="AlphaFoldDB" id="A0A3B0WYU8"/>
<keyword evidence="1" id="KW-0812">Transmembrane</keyword>
<feature type="transmembrane region" description="Helical" evidence="1">
    <location>
        <begin position="288"/>
        <end position="309"/>
    </location>
</feature>
<gene>
    <name evidence="3" type="ORF">MNBD_GAMMA04-1068</name>
</gene>
<keyword evidence="1" id="KW-1133">Transmembrane helix</keyword>
<keyword evidence="1" id="KW-0472">Membrane</keyword>
<dbReference type="PROSITE" id="PS51782">
    <property type="entry name" value="LYSM"/>
    <property type="match status" value="1"/>
</dbReference>
<proteinExistence type="predicted"/>
<evidence type="ECO:0000259" key="2">
    <source>
        <dbReference type="PROSITE" id="PS51782"/>
    </source>
</evidence>
<sequence>MYYEYKLKNGDTLSTLIHKMFGVAPSSSRYPKVMAHLLALNPQISNPDQIRAGTLLRLAELPAQSQQPFIAQMRPSRRPLRQSPIARLKKPIKDSFPSFISESVSTANWQDYWLAASLAENSNYLTIPGSVALGASANLLNQGNVNLIHQVDDLYAQYKKGEITKGQYDGRRKKALDLLKQRIGPVEKLLFGKKTTSQSLRITRAGGVPSTENIRRQAAKIKAIGRYSQHGGLVLGVVGLTASCIQIANTDDIKEKNEIFVETLVSTTMGAGLGYVVGLFLISSPVGWGTALVLATGTTVASYGLGKLVRLGYTVTGHR</sequence>
<name>A0A3B0WYU8_9ZZZZ</name>
<dbReference type="InterPro" id="IPR036779">
    <property type="entry name" value="LysM_dom_sf"/>
</dbReference>
<evidence type="ECO:0000256" key="1">
    <source>
        <dbReference type="SAM" id="Phobius"/>
    </source>
</evidence>
<feature type="transmembrane region" description="Helical" evidence="1">
    <location>
        <begin position="260"/>
        <end position="282"/>
    </location>
</feature>
<organism evidence="3">
    <name type="scientific">hydrothermal vent metagenome</name>
    <dbReference type="NCBI Taxonomy" id="652676"/>
    <lineage>
        <taxon>unclassified sequences</taxon>
        <taxon>metagenomes</taxon>
        <taxon>ecological metagenomes</taxon>
    </lineage>
</organism>
<feature type="non-terminal residue" evidence="3">
    <location>
        <position position="319"/>
    </location>
</feature>
<evidence type="ECO:0000313" key="3">
    <source>
        <dbReference type="EMBL" id="VAW49526.1"/>
    </source>
</evidence>
<dbReference type="Gene3D" id="3.10.350.10">
    <property type="entry name" value="LysM domain"/>
    <property type="match status" value="1"/>
</dbReference>
<dbReference type="InterPro" id="IPR018392">
    <property type="entry name" value="LysM"/>
</dbReference>
<feature type="domain" description="LysM" evidence="2">
    <location>
        <begin position="3"/>
        <end position="58"/>
    </location>
</feature>
<accession>A0A3B0WYU8</accession>
<dbReference type="EMBL" id="UOFB01000357">
    <property type="protein sequence ID" value="VAW49526.1"/>
    <property type="molecule type" value="Genomic_DNA"/>
</dbReference>
<protein>
    <recommendedName>
        <fullName evidence="2">LysM domain-containing protein</fullName>
    </recommendedName>
</protein>
<reference evidence="3" key="1">
    <citation type="submission" date="2018-06" db="EMBL/GenBank/DDBJ databases">
        <authorList>
            <person name="Zhirakovskaya E."/>
        </authorList>
    </citation>
    <scope>NUCLEOTIDE SEQUENCE</scope>
</reference>